<dbReference type="Proteomes" id="UP000316624">
    <property type="component" value="Unassembled WGS sequence"/>
</dbReference>
<keyword evidence="2" id="KW-0408">Iron</keyword>
<comment type="caution">
    <text evidence="3">The sequence shown here is derived from an EMBL/GenBank/DDBJ whole genome shotgun (WGS) entry which is preliminary data.</text>
</comment>
<dbReference type="Pfam" id="PF00067">
    <property type="entry name" value="p450"/>
    <property type="match status" value="1"/>
</dbReference>
<dbReference type="PROSITE" id="PS00086">
    <property type="entry name" value="CYTOCHROME_P450"/>
    <property type="match status" value="1"/>
</dbReference>
<dbReference type="GO" id="GO:0005506">
    <property type="term" value="F:iron ion binding"/>
    <property type="evidence" value="ECO:0007669"/>
    <property type="project" value="InterPro"/>
</dbReference>
<keyword evidence="2" id="KW-0349">Heme</keyword>
<dbReference type="PANTHER" id="PTHR46696:SF1">
    <property type="entry name" value="CYTOCHROME P450 YJIB-RELATED"/>
    <property type="match status" value="1"/>
</dbReference>
<dbReference type="InterPro" id="IPR001128">
    <property type="entry name" value="Cyt_P450"/>
</dbReference>
<dbReference type="PRINTS" id="PR00359">
    <property type="entry name" value="BP450"/>
</dbReference>
<dbReference type="RefSeq" id="WP_145072178.1">
    <property type="nucleotide sequence ID" value="NZ_JACIIY010000005.1"/>
</dbReference>
<dbReference type="InterPro" id="IPR002397">
    <property type="entry name" value="Cyt_P450_B"/>
</dbReference>
<dbReference type="GO" id="GO:0016705">
    <property type="term" value="F:oxidoreductase activity, acting on paired donors, with incorporation or reduction of molecular oxygen"/>
    <property type="evidence" value="ECO:0007669"/>
    <property type="project" value="InterPro"/>
</dbReference>
<dbReference type="GO" id="GO:0020037">
    <property type="term" value="F:heme binding"/>
    <property type="evidence" value="ECO:0007669"/>
    <property type="project" value="InterPro"/>
</dbReference>
<dbReference type="GO" id="GO:0004497">
    <property type="term" value="F:monooxygenase activity"/>
    <property type="evidence" value="ECO:0007669"/>
    <property type="project" value="UniProtKB-KW"/>
</dbReference>
<evidence type="ECO:0000313" key="4">
    <source>
        <dbReference type="Proteomes" id="UP000316624"/>
    </source>
</evidence>
<dbReference type="EMBL" id="VLKK01000003">
    <property type="protein sequence ID" value="TWH95949.1"/>
    <property type="molecule type" value="Genomic_DNA"/>
</dbReference>
<dbReference type="InterPro" id="IPR036396">
    <property type="entry name" value="Cyt_P450_sf"/>
</dbReference>
<proteinExistence type="inferred from homology"/>
<dbReference type="Gene3D" id="1.10.630.10">
    <property type="entry name" value="Cytochrome P450"/>
    <property type="match status" value="1"/>
</dbReference>
<gene>
    <name evidence="3" type="ORF">IQ35_01036</name>
</gene>
<evidence type="ECO:0000256" key="2">
    <source>
        <dbReference type="RuleBase" id="RU000461"/>
    </source>
</evidence>
<name>A0A562KKJ9_SPHWJ</name>
<comment type="similarity">
    <text evidence="1 2">Belongs to the cytochrome P450 family.</text>
</comment>
<dbReference type="AlphaFoldDB" id="A0A562KKJ9"/>
<dbReference type="PANTHER" id="PTHR46696">
    <property type="entry name" value="P450, PUTATIVE (EUROFUNG)-RELATED"/>
    <property type="match status" value="1"/>
</dbReference>
<protein>
    <submittedName>
        <fullName evidence="3">Cytochrome P450</fullName>
    </submittedName>
</protein>
<evidence type="ECO:0000256" key="1">
    <source>
        <dbReference type="ARBA" id="ARBA00010617"/>
    </source>
</evidence>
<keyword evidence="2" id="KW-0560">Oxidoreductase</keyword>
<evidence type="ECO:0000313" key="3">
    <source>
        <dbReference type="EMBL" id="TWH95949.1"/>
    </source>
</evidence>
<dbReference type="SUPFAM" id="SSF48264">
    <property type="entry name" value="Cytochrome P450"/>
    <property type="match status" value="1"/>
</dbReference>
<sequence length="392" mass="43272">MTTIPQYEADIYSDEAILDPYPHYAAMRNLGALLYLPAHDIYAIPRYAEVKAALLDHRHFLSGKGVAGFEWPEVFRVANTLAADEPVHSRFRSIIGAPLAPPSLERLSADIELAADDLIARLIERGSFDGMTDLAQFIPLSIVSSLVGLPEHGRQRMLEWAAASFDLLGVGNKRAAGAAQVIGEMIAYVQNECRPDTVRPEGWAAQIWQAVEQGKITPAEAGTLHIDIVAPALDTTIFATGHLLYQLASNPGEWNKLKDYPRLIPAAIDEAVRLDSPIRAFGRVVEGDQTIDGAAIPSGFRVLMMYASANRDERRWEDPERYWIERPGLSGHLGFGQGRHTCAGMHLAKLEMRSLLKSLLKRARHIEVGTPKFQMNNVLRGFASLPTRLIPA</sequence>
<keyword evidence="2" id="KW-0503">Monooxygenase</keyword>
<accession>A0A562KKJ9</accession>
<organism evidence="3 4">
    <name type="scientific">Sphingobium wenxiniae (strain DSM 21828 / CGMCC 1.7748 / JZ-1)</name>
    <dbReference type="NCBI Taxonomy" id="595605"/>
    <lineage>
        <taxon>Bacteria</taxon>
        <taxon>Pseudomonadati</taxon>
        <taxon>Pseudomonadota</taxon>
        <taxon>Alphaproteobacteria</taxon>
        <taxon>Sphingomonadales</taxon>
        <taxon>Sphingomonadaceae</taxon>
        <taxon>Sphingobium</taxon>
    </lineage>
</organism>
<dbReference type="InterPro" id="IPR017972">
    <property type="entry name" value="Cyt_P450_CS"/>
</dbReference>
<reference evidence="3 4" key="1">
    <citation type="journal article" date="2015" name="Stand. Genomic Sci.">
        <title>Genomic Encyclopedia of Bacterial and Archaeal Type Strains, Phase III: the genomes of soil and plant-associated and newly described type strains.</title>
        <authorList>
            <person name="Whitman W.B."/>
            <person name="Woyke T."/>
            <person name="Klenk H.P."/>
            <person name="Zhou Y."/>
            <person name="Lilburn T.G."/>
            <person name="Beck B.J."/>
            <person name="De Vos P."/>
            <person name="Vandamme P."/>
            <person name="Eisen J.A."/>
            <person name="Garrity G."/>
            <person name="Hugenholtz P."/>
            <person name="Kyrpides N.C."/>
        </authorList>
    </citation>
    <scope>NUCLEOTIDE SEQUENCE [LARGE SCALE GENOMIC DNA]</scope>
    <source>
        <strain evidence="3 4">CGMCC 1.7748</strain>
    </source>
</reference>
<keyword evidence="2" id="KW-0479">Metal-binding</keyword>
<keyword evidence="4" id="KW-1185">Reference proteome</keyword>